<comment type="caution">
    <text evidence="4">The sequence shown here is derived from an EMBL/GenBank/DDBJ whole genome shotgun (WGS) entry which is preliminary data.</text>
</comment>
<dbReference type="InterPro" id="IPR049280">
    <property type="entry name" value="DUF6852"/>
</dbReference>
<protein>
    <submittedName>
        <fullName evidence="4">DUF5606 domain-containing protein</fullName>
    </submittedName>
</protein>
<dbReference type="Gene3D" id="2.30.30.730">
    <property type="match status" value="1"/>
</dbReference>
<dbReference type="Proteomes" id="UP001629156">
    <property type="component" value="Unassembled WGS sequence"/>
</dbReference>
<proteinExistence type="predicted"/>
<reference evidence="4 5" key="1">
    <citation type="submission" date="2024-06" db="EMBL/GenBank/DDBJ databases">
        <authorList>
            <person name="Kaempfer P."/>
            <person name="Viver T."/>
        </authorList>
    </citation>
    <scope>NUCLEOTIDE SEQUENCE [LARGE SCALE GENOMIC DNA]</scope>
    <source>
        <strain evidence="4 5">ST-119</strain>
    </source>
</reference>
<sequence>MSIEKILAISGKPGLYELKVQTRTGFVAESLIDGKKITVGLRNNVSLLTEISVYTYNEEVRLAEVFRAIAEKEDNGPAISHKEDNAKLEEYFREVLPEYDEDRVYVSDIKKIVNWYNLLQSKGLVSKETPAETATEAEAPEVTEAAEAKTEE</sequence>
<dbReference type="InterPro" id="IPR049281">
    <property type="entry name" value="BVU_3817-like_C_sf"/>
</dbReference>
<dbReference type="InterPro" id="IPR041218">
    <property type="entry name" value="DUF5606"/>
</dbReference>
<organism evidence="4 5">
    <name type="scientific">Flavobacterium rhizosphaerae</name>
    <dbReference type="NCBI Taxonomy" id="3163298"/>
    <lineage>
        <taxon>Bacteria</taxon>
        <taxon>Pseudomonadati</taxon>
        <taxon>Bacteroidota</taxon>
        <taxon>Flavobacteriia</taxon>
        <taxon>Flavobacteriales</taxon>
        <taxon>Flavobacteriaceae</taxon>
        <taxon>Flavobacterium</taxon>
    </lineage>
</organism>
<feature type="compositionally biased region" description="Low complexity" evidence="1">
    <location>
        <begin position="127"/>
        <end position="145"/>
    </location>
</feature>
<feature type="region of interest" description="Disordered" evidence="1">
    <location>
        <begin position="126"/>
        <end position="152"/>
    </location>
</feature>
<keyword evidence="5" id="KW-1185">Reference proteome</keyword>
<evidence type="ECO:0000313" key="5">
    <source>
        <dbReference type="Proteomes" id="UP001629156"/>
    </source>
</evidence>
<feature type="domain" description="DUF5606" evidence="2">
    <location>
        <begin position="4"/>
        <end position="48"/>
    </location>
</feature>
<dbReference type="Gene3D" id="1.10.10.1650">
    <property type="match status" value="1"/>
</dbReference>
<dbReference type="RefSeq" id="WP_408084584.1">
    <property type="nucleotide sequence ID" value="NZ_JBELPZ010000006.1"/>
</dbReference>
<name>A0ABW8YVQ5_9FLAO</name>
<gene>
    <name evidence="4" type="ORF">ABS766_07875</name>
</gene>
<evidence type="ECO:0000259" key="3">
    <source>
        <dbReference type="Pfam" id="PF21186"/>
    </source>
</evidence>
<evidence type="ECO:0000259" key="2">
    <source>
        <dbReference type="Pfam" id="PF18347"/>
    </source>
</evidence>
<dbReference type="InterPro" id="IPR049282">
    <property type="entry name" value="BVU_3817_N_sf"/>
</dbReference>
<evidence type="ECO:0000256" key="1">
    <source>
        <dbReference type="SAM" id="MobiDB-lite"/>
    </source>
</evidence>
<dbReference type="EMBL" id="JBELPZ010000006">
    <property type="protein sequence ID" value="MFL9844333.1"/>
    <property type="molecule type" value="Genomic_DNA"/>
</dbReference>
<feature type="domain" description="DUF6852" evidence="3">
    <location>
        <begin position="51"/>
        <end position="119"/>
    </location>
</feature>
<dbReference type="Pfam" id="PF21186">
    <property type="entry name" value="DUF6852"/>
    <property type="match status" value="1"/>
</dbReference>
<dbReference type="Pfam" id="PF18347">
    <property type="entry name" value="DUF5606"/>
    <property type="match status" value="1"/>
</dbReference>
<evidence type="ECO:0000313" key="4">
    <source>
        <dbReference type="EMBL" id="MFL9844333.1"/>
    </source>
</evidence>
<accession>A0ABW8YVQ5</accession>